<dbReference type="PANTHER" id="PTHR33337">
    <property type="entry name" value="GFA DOMAIN-CONTAINING PROTEIN"/>
    <property type="match status" value="1"/>
</dbReference>
<dbReference type="SUPFAM" id="SSF51316">
    <property type="entry name" value="Mss4-like"/>
    <property type="match status" value="1"/>
</dbReference>
<dbReference type="InterPro" id="IPR011057">
    <property type="entry name" value="Mss4-like_sf"/>
</dbReference>
<evidence type="ECO:0000256" key="2">
    <source>
        <dbReference type="ARBA" id="ARBA00022723"/>
    </source>
</evidence>
<dbReference type="OrthoDB" id="5422068at2759"/>
<dbReference type="PANTHER" id="PTHR33337:SF40">
    <property type="entry name" value="CENP-V_GFA DOMAIN-CONTAINING PROTEIN-RELATED"/>
    <property type="match status" value="1"/>
</dbReference>
<evidence type="ECO:0000256" key="3">
    <source>
        <dbReference type="ARBA" id="ARBA00022833"/>
    </source>
</evidence>
<dbReference type="GO" id="GO:0016846">
    <property type="term" value="F:carbon-sulfur lyase activity"/>
    <property type="evidence" value="ECO:0007669"/>
    <property type="project" value="InterPro"/>
</dbReference>
<sequence>MQSASPGLKIQHQHIADTQDGGLSVWFQPGDKYLAKKKMESSISRSVTAQTDHLEASCSCGNIKFHITRPNDASARPRRNYPDLMFPDKTTDDSIKRNVADEKWWIQDHGTKYLAGTCACRSCRLMSGFEAQTWAFVPRANIFFQIPGSEGVNSIVPLDFTTLPSGVLTSFSSSPNVNREFCGTCGATVFWHEKSPDDVVDVSIGLLKDSEGARAEKWLKWWQGRVSFAEEVNTGRNGLEAKVASALICELEQGMQHKEKCN</sequence>
<dbReference type="Proteomes" id="UP001152049">
    <property type="component" value="Unassembled WGS sequence"/>
</dbReference>
<evidence type="ECO:0000259" key="5">
    <source>
        <dbReference type="Pfam" id="PF04828"/>
    </source>
</evidence>
<keyword evidence="7" id="KW-1185">Reference proteome</keyword>
<evidence type="ECO:0000256" key="4">
    <source>
        <dbReference type="ARBA" id="ARBA00023239"/>
    </source>
</evidence>
<protein>
    <recommendedName>
        <fullName evidence="5">CENP-V/GFA domain-containing protein</fullName>
    </recommendedName>
</protein>
<dbReference type="EMBL" id="JAOQAZ010000051">
    <property type="protein sequence ID" value="KAJ4244360.1"/>
    <property type="molecule type" value="Genomic_DNA"/>
</dbReference>
<organism evidence="6 7">
    <name type="scientific">Fusarium torreyae</name>
    <dbReference type="NCBI Taxonomy" id="1237075"/>
    <lineage>
        <taxon>Eukaryota</taxon>
        <taxon>Fungi</taxon>
        <taxon>Dikarya</taxon>
        <taxon>Ascomycota</taxon>
        <taxon>Pezizomycotina</taxon>
        <taxon>Sordariomycetes</taxon>
        <taxon>Hypocreomycetidae</taxon>
        <taxon>Hypocreales</taxon>
        <taxon>Nectriaceae</taxon>
        <taxon>Fusarium</taxon>
    </lineage>
</organism>
<dbReference type="AlphaFoldDB" id="A0A9W8V7Q6"/>
<proteinExistence type="inferred from homology"/>
<dbReference type="Gene3D" id="3.90.1590.10">
    <property type="entry name" value="glutathione-dependent formaldehyde- activating enzyme (gfa)"/>
    <property type="match status" value="1"/>
</dbReference>
<dbReference type="Pfam" id="PF04828">
    <property type="entry name" value="GFA"/>
    <property type="match status" value="1"/>
</dbReference>
<keyword evidence="3" id="KW-0862">Zinc</keyword>
<comment type="caution">
    <text evidence="6">The sequence shown here is derived from an EMBL/GenBank/DDBJ whole genome shotgun (WGS) entry which is preliminary data.</text>
</comment>
<dbReference type="InterPro" id="IPR006913">
    <property type="entry name" value="CENP-V/GFA"/>
</dbReference>
<comment type="similarity">
    <text evidence="1">Belongs to the Gfa family.</text>
</comment>
<keyword evidence="4" id="KW-0456">Lyase</keyword>
<keyword evidence="2" id="KW-0479">Metal-binding</keyword>
<accession>A0A9W8V7Q6</accession>
<name>A0A9W8V7Q6_9HYPO</name>
<reference evidence="6" key="1">
    <citation type="submission" date="2022-09" db="EMBL/GenBank/DDBJ databases">
        <title>Fusarium specimens isolated from Avocado Roots.</title>
        <authorList>
            <person name="Stajich J."/>
            <person name="Roper C."/>
            <person name="Heimlech-Rivalta G."/>
        </authorList>
    </citation>
    <scope>NUCLEOTIDE SEQUENCE</scope>
    <source>
        <strain evidence="6">CF00136</strain>
    </source>
</reference>
<evidence type="ECO:0000313" key="6">
    <source>
        <dbReference type="EMBL" id="KAJ4244360.1"/>
    </source>
</evidence>
<evidence type="ECO:0000313" key="7">
    <source>
        <dbReference type="Proteomes" id="UP001152049"/>
    </source>
</evidence>
<evidence type="ECO:0000256" key="1">
    <source>
        <dbReference type="ARBA" id="ARBA00005495"/>
    </source>
</evidence>
<gene>
    <name evidence="6" type="ORF">NW762_014487</name>
</gene>
<dbReference type="GO" id="GO:0046872">
    <property type="term" value="F:metal ion binding"/>
    <property type="evidence" value="ECO:0007669"/>
    <property type="project" value="UniProtKB-KW"/>
</dbReference>
<feature type="domain" description="CENP-V/GFA" evidence="5">
    <location>
        <begin position="115"/>
        <end position="215"/>
    </location>
</feature>